<dbReference type="Proteomes" id="UP001499924">
    <property type="component" value="Unassembled WGS sequence"/>
</dbReference>
<name>A0ABP6P5B2_9ACTN</name>
<evidence type="ECO:0000313" key="3">
    <source>
        <dbReference type="Proteomes" id="UP001499924"/>
    </source>
</evidence>
<dbReference type="EMBL" id="BAAAVV010000004">
    <property type="protein sequence ID" value="GAA3168359.1"/>
    <property type="molecule type" value="Genomic_DNA"/>
</dbReference>
<organism evidence="2 3">
    <name type="scientific">Blastococcus jejuensis</name>
    <dbReference type="NCBI Taxonomy" id="351224"/>
    <lineage>
        <taxon>Bacteria</taxon>
        <taxon>Bacillati</taxon>
        <taxon>Actinomycetota</taxon>
        <taxon>Actinomycetes</taxon>
        <taxon>Geodermatophilales</taxon>
        <taxon>Geodermatophilaceae</taxon>
        <taxon>Blastococcus</taxon>
    </lineage>
</organism>
<keyword evidence="3" id="KW-1185">Reference proteome</keyword>
<reference evidence="3" key="1">
    <citation type="journal article" date="2019" name="Int. J. Syst. Evol. Microbiol.">
        <title>The Global Catalogue of Microorganisms (GCM) 10K type strain sequencing project: providing services to taxonomists for standard genome sequencing and annotation.</title>
        <authorList>
            <consortium name="The Broad Institute Genomics Platform"/>
            <consortium name="The Broad Institute Genome Sequencing Center for Infectious Disease"/>
            <person name="Wu L."/>
            <person name="Ma J."/>
        </authorList>
    </citation>
    <scope>NUCLEOTIDE SEQUENCE [LARGE SCALE GENOMIC DNA]</scope>
    <source>
        <strain evidence="3">JCM 15614</strain>
    </source>
</reference>
<dbReference type="Gene3D" id="3.40.50.150">
    <property type="entry name" value="Vaccinia Virus protein VP39"/>
    <property type="match status" value="1"/>
</dbReference>
<dbReference type="InterPro" id="IPR052514">
    <property type="entry name" value="SAM-dependent_MTase"/>
</dbReference>
<dbReference type="InterPro" id="IPR006342">
    <property type="entry name" value="FkbM_mtfrase"/>
</dbReference>
<proteinExistence type="predicted"/>
<dbReference type="InterPro" id="IPR029063">
    <property type="entry name" value="SAM-dependent_MTases_sf"/>
</dbReference>
<accession>A0ABP6P5B2</accession>
<sequence>MTPGAPLARLVVGRMPPRLADALRRRLAPGGGAPGPVLRWLNRGGIPRRVGTFRLLDNPDLVFGATDSQVLGQLYWWGGEAGWEPELLPWWLAFCREARSVLELGANVGYFTVQGGRAVGPGARYVAVEPHPVSAEACRANLARNGVTSVQVVVAAAVAEQGVTSVPLLVPADQQATPTIAYLPAGTELPADLARGAVPVADVTAVDVRRLLHGVDLLKLDVEGQEHALLAAAREHLRAHRPALFVEVLPGTPRLRALLADLCTSDGYRCYALGRKGPVELRPDQLGTISLMDSYGCQDVLLCATDLPHP</sequence>
<dbReference type="Pfam" id="PF05050">
    <property type="entry name" value="Methyltransf_21"/>
    <property type="match status" value="1"/>
</dbReference>
<dbReference type="PANTHER" id="PTHR34203">
    <property type="entry name" value="METHYLTRANSFERASE, FKBM FAMILY PROTEIN"/>
    <property type="match status" value="1"/>
</dbReference>
<gene>
    <name evidence="2" type="ORF">GCM10010531_21500</name>
</gene>
<dbReference type="NCBIfam" id="TIGR01444">
    <property type="entry name" value="fkbM_fam"/>
    <property type="match status" value="1"/>
</dbReference>
<protein>
    <recommendedName>
        <fullName evidence="1">Methyltransferase FkbM domain-containing protein</fullName>
    </recommendedName>
</protein>
<dbReference type="PANTHER" id="PTHR34203:SF15">
    <property type="entry name" value="SLL1173 PROTEIN"/>
    <property type="match status" value="1"/>
</dbReference>
<evidence type="ECO:0000313" key="2">
    <source>
        <dbReference type="EMBL" id="GAA3168359.1"/>
    </source>
</evidence>
<comment type="caution">
    <text evidence="2">The sequence shown here is derived from an EMBL/GenBank/DDBJ whole genome shotgun (WGS) entry which is preliminary data.</text>
</comment>
<feature type="domain" description="Methyltransferase FkbM" evidence="1">
    <location>
        <begin position="104"/>
        <end position="259"/>
    </location>
</feature>
<dbReference type="RefSeq" id="WP_344688843.1">
    <property type="nucleotide sequence ID" value="NZ_BAAAVV010000004.1"/>
</dbReference>
<dbReference type="SUPFAM" id="SSF53335">
    <property type="entry name" value="S-adenosyl-L-methionine-dependent methyltransferases"/>
    <property type="match status" value="1"/>
</dbReference>
<evidence type="ECO:0000259" key="1">
    <source>
        <dbReference type="Pfam" id="PF05050"/>
    </source>
</evidence>